<evidence type="ECO:0000256" key="1">
    <source>
        <dbReference type="SAM" id="MobiDB-lite"/>
    </source>
</evidence>
<evidence type="ECO:0000256" key="3">
    <source>
        <dbReference type="SAM" id="SignalP"/>
    </source>
</evidence>
<dbReference type="OrthoDB" id="3245083at2759"/>
<feature type="region of interest" description="Disordered" evidence="1">
    <location>
        <begin position="52"/>
        <end position="153"/>
    </location>
</feature>
<dbReference type="Proteomes" id="UP000305948">
    <property type="component" value="Unassembled WGS sequence"/>
</dbReference>
<organism evidence="4 5">
    <name type="scientific">Heliocybe sulcata</name>
    <dbReference type="NCBI Taxonomy" id="5364"/>
    <lineage>
        <taxon>Eukaryota</taxon>
        <taxon>Fungi</taxon>
        <taxon>Dikarya</taxon>
        <taxon>Basidiomycota</taxon>
        <taxon>Agaricomycotina</taxon>
        <taxon>Agaricomycetes</taxon>
        <taxon>Gloeophyllales</taxon>
        <taxon>Gloeophyllaceae</taxon>
        <taxon>Heliocybe</taxon>
    </lineage>
</organism>
<feature type="region of interest" description="Disordered" evidence="1">
    <location>
        <begin position="187"/>
        <end position="242"/>
    </location>
</feature>
<keyword evidence="2" id="KW-0472">Membrane</keyword>
<sequence>MSSTRLHDTFKSNAAVFLLLASLALASSSDSAPSIEWTKPVRDDVFGSGDTITGQWTVSDGSPVNAPSFKLCSAGDSGGSEGNQGTDDNGGTDSKSGSADGEGGTDDNPGDGSKGGGSGNSSNSSRRRRSDGGEGGSDASCGETVWPTVQDNSGSYSVSLAVPNVTSASGYYLQMIDDFGNKMNSPSFSLSPTPPSSSSSLPLSASDSASASASSSKPSHTQALDSPASTAPPSTSSVASSNSYPDLAAAHGPPPVAAFAIPLSIVGAILVAALVLGVVHYRKLKRERAKDAESVKSISIKDDEEYLSRRSSLLSDASRRSGEKMWDPDCVGTTYGEPARVWDGYAWGGRREPERRYATRQAFPEDHYTAPSYSRSVRASTPSSRSVRVPTAQYAPSVQPTFPSSRSYPMPNYSASSIPSSRSVPASAFRVSRMEQYPSMHHISRAPDLSVQDPCYGSYDGHGLIGHHSRSPNYQHPGFSIYNRDHVQPPAPPIPGSLLPSSPELRMGSPGVVQPERVFVRRGAPGGAEGDVYDRVTRMLYPR</sequence>
<accession>A0A5C3NMK6</accession>
<keyword evidence="2" id="KW-0812">Transmembrane</keyword>
<evidence type="ECO:0000256" key="2">
    <source>
        <dbReference type="SAM" id="Phobius"/>
    </source>
</evidence>
<keyword evidence="5" id="KW-1185">Reference proteome</keyword>
<dbReference type="AlphaFoldDB" id="A0A5C3NMK6"/>
<feature type="region of interest" description="Disordered" evidence="1">
    <location>
        <begin position="368"/>
        <end position="403"/>
    </location>
</feature>
<proteinExistence type="predicted"/>
<keyword evidence="2" id="KW-1133">Transmembrane helix</keyword>
<evidence type="ECO:0000313" key="4">
    <source>
        <dbReference type="EMBL" id="TFK57706.1"/>
    </source>
</evidence>
<dbReference type="EMBL" id="ML213503">
    <property type="protein sequence ID" value="TFK57706.1"/>
    <property type="molecule type" value="Genomic_DNA"/>
</dbReference>
<feature type="compositionally biased region" description="Low complexity" evidence="1">
    <location>
        <begin position="226"/>
        <end position="242"/>
    </location>
</feature>
<feature type="compositionally biased region" description="Polar residues" evidence="1">
    <location>
        <begin position="394"/>
        <end position="403"/>
    </location>
</feature>
<feature type="transmembrane region" description="Helical" evidence="2">
    <location>
        <begin position="256"/>
        <end position="279"/>
    </location>
</feature>
<evidence type="ECO:0000313" key="5">
    <source>
        <dbReference type="Proteomes" id="UP000305948"/>
    </source>
</evidence>
<feature type="compositionally biased region" description="Low complexity" evidence="1">
    <location>
        <begin position="187"/>
        <end position="219"/>
    </location>
</feature>
<evidence type="ECO:0008006" key="6">
    <source>
        <dbReference type="Google" id="ProtNLM"/>
    </source>
</evidence>
<gene>
    <name evidence="4" type="ORF">OE88DRAFT_164414</name>
</gene>
<reference evidence="4 5" key="1">
    <citation type="journal article" date="2019" name="Nat. Ecol. Evol.">
        <title>Megaphylogeny resolves global patterns of mushroom evolution.</title>
        <authorList>
            <person name="Varga T."/>
            <person name="Krizsan K."/>
            <person name="Foldi C."/>
            <person name="Dima B."/>
            <person name="Sanchez-Garcia M."/>
            <person name="Sanchez-Ramirez S."/>
            <person name="Szollosi G.J."/>
            <person name="Szarkandi J.G."/>
            <person name="Papp V."/>
            <person name="Albert L."/>
            <person name="Andreopoulos W."/>
            <person name="Angelini C."/>
            <person name="Antonin V."/>
            <person name="Barry K.W."/>
            <person name="Bougher N.L."/>
            <person name="Buchanan P."/>
            <person name="Buyck B."/>
            <person name="Bense V."/>
            <person name="Catcheside P."/>
            <person name="Chovatia M."/>
            <person name="Cooper J."/>
            <person name="Damon W."/>
            <person name="Desjardin D."/>
            <person name="Finy P."/>
            <person name="Geml J."/>
            <person name="Haridas S."/>
            <person name="Hughes K."/>
            <person name="Justo A."/>
            <person name="Karasinski D."/>
            <person name="Kautmanova I."/>
            <person name="Kiss B."/>
            <person name="Kocsube S."/>
            <person name="Kotiranta H."/>
            <person name="LaButti K.M."/>
            <person name="Lechner B.E."/>
            <person name="Liimatainen K."/>
            <person name="Lipzen A."/>
            <person name="Lukacs Z."/>
            <person name="Mihaltcheva S."/>
            <person name="Morgado L.N."/>
            <person name="Niskanen T."/>
            <person name="Noordeloos M.E."/>
            <person name="Ohm R.A."/>
            <person name="Ortiz-Santana B."/>
            <person name="Ovrebo C."/>
            <person name="Racz N."/>
            <person name="Riley R."/>
            <person name="Savchenko A."/>
            <person name="Shiryaev A."/>
            <person name="Soop K."/>
            <person name="Spirin V."/>
            <person name="Szebenyi C."/>
            <person name="Tomsovsky M."/>
            <person name="Tulloss R.E."/>
            <person name="Uehling J."/>
            <person name="Grigoriev I.V."/>
            <person name="Vagvolgyi C."/>
            <person name="Papp T."/>
            <person name="Martin F.M."/>
            <person name="Miettinen O."/>
            <person name="Hibbett D.S."/>
            <person name="Nagy L.G."/>
        </authorList>
    </citation>
    <scope>NUCLEOTIDE SEQUENCE [LARGE SCALE GENOMIC DNA]</scope>
    <source>
        <strain evidence="4 5">OMC1185</strain>
    </source>
</reference>
<feature type="compositionally biased region" description="Polar residues" evidence="1">
    <location>
        <begin position="52"/>
        <end position="62"/>
    </location>
</feature>
<feature type="signal peptide" evidence="3">
    <location>
        <begin position="1"/>
        <end position="26"/>
    </location>
</feature>
<protein>
    <recommendedName>
        <fullName evidence="6">Mid2 domain-containing protein</fullName>
    </recommendedName>
</protein>
<feature type="chain" id="PRO_5022956769" description="Mid2 domain-containing protein" evidence="3">
    <location>
        <begin position="27"/>
        <end position="543"/>
    </location>
</feature>
<feature type="compositionally biased region" description="Polar residues" evidence="1">
    <location>
        <begin position="371"/>
        <end position="386"/>
    </location>
</feature>
<feature type="compositionally biased region" description="Low complexity" evidence="1">
    <location>
        <begin position="83"/>
        <end position="93"/>
    </location>
</feature>
<keyword evidence="3" id="KW-0732">Signal</keyword>
<name>A0A5C3NMK6_9AGAM</name>